<evidence type="ECO:0000313" key="2">
    <source>
        <dbReference type="Proteomes" id="UP000006327"/>
    </source>
</evidence>
<sequence>MVQSGKKVIEIFSTTTHSMVFILQDKLDIWAEWLQFDGQSKSKKWDMHNPPQMLLQSYEQNQKNVDGKMRIVPDIGNFNPGDIILSKMAAERLENFWLRFGELLPLDVEGVTYFYYNVTNVIENAVDFEKSIKGRRGQLRRPAFIADAIPDDLQIFKIPEQRFASLYVSGHGFTKLIQEQGLKLGVYIFPVWSPSTGVVPQPSLFEDYSAPHG</sequence>
<evidence type="ECO:0000313" key="1">
    <source>
        <dbReference type="EMBL" id="GAC19248.1"/>
    </source>
</evidence>
<gene>
    <name evidence="1" type="ORF">GARC_2281</name>
</gene>
<keyword evidence="2" id="KW-1185">Reference proteome</keyword>
<name>K6YRF2_9ALTE</name>
<dbReference type="AlphaFoldDB" id="K6YRF2"/>
<reference evidence="1 2" key="1">
    <citation type="journal article" date="2017" name="Antonie Van Leeuwenhoek">
        <title>Rhizobium rhizosphaerae sp. nov., a novel species isolated from rice rhizosphere.</title>
        <authorList>
            <person name="Zhao J.J."/>
            <person name="Zhang J."/>
            <person name="Zhang R.J."/>
            <person name="Zhang C.W."/>
            <person name="Yin H.Q."/>
            <person name="Zhang X.X."/>
        </authorList>
    </citation>
    <scope>NUCLEOTIDE SEQUENCE [LARGE SCALE GENOMIC DNA]</scope>
    <source>
        <strain evidence="1 2">BSs20135</strain>
    </source>
</reference>
<comment type="caution">
    <text evidence="1">The sequence shown here is derived from an EMBL/GenBank/DDBJ whole genome shotgun (WGS) entry which is preliminary data.</text>
</comment>
<protein>
    <submittedName>
        <fullName evidence="1">Uncharacterized protein</fullName>
    </submittedName>
</protein>
<proteinExistence type="predicted"/>
<dbReference type="RefSeq" id="WP_007619903.1">
    <property type="nucleotide sequence ID" value="NZ_BAEO01000029.1"/>
</dbReference>
<dbReference type="Proteomes" id="UP000006327">
    <property type="component" value="Unassembled WGS sequence"/>
</dbReference>
<dbReference type="EMBL" id="BAEO01000029">
    <property type="protein sequence ID" value="GAC19248.1"/>
    <property type="molecule type" value="Genomic_DNA"/>
</dbReference>
<dbReference type="STRING" id="493475.GARC_2281"/>
<organism evidence="1 2">
    <name type="scientific">Paraglaciecola arctica BSs20135</name>
    <dbReference type="NCBI Taxonomy" id="493475"/>
    <lineage>
        <taxon>Bacteria</taxon>
        <taxon>Pseudomonadati</taxon>
        <taxon>Pseudomonadota</taxon>
        <taxon>Gammaproteobacteria</taxon>
        <taxon>Alteromonadales</taxon>
        <taxon>Alteromonadaceae</taxon>
        <taxon>Paraglaciecola</taxon>
    </lineage>
</organism>
<accession>K6YRF2</accession>
<dbReference type="OrthoDB" id="5881728at2"/>